<dbReference type="AlphaFoldDB" id="A0AAD6V903"/>
<gene>
    <name evidence="1" type="ORF">GGX14DRAFT_399126</name>
</gene>
<dbReference type="Proteomes" id="UP001219525">
    <property type="component" value="Unassembled WGS sequence"/>
</dbReference>
<organism evidence="1 2">
    <name type="scientific">Mycena pura</name>
    <dbReference type="NCBI Taxonomy" id="153505"/>
    <lineage>
        <taxon>Eukaryota</taxon>
        <taxon>Fungi</taxon>
        <taxon>Dikarya</taxon>
        <taxon>Basidiomycota</taxon>
        <taxon>Agaricomycotina</taxon>
        <taxon>Agaricomycetes</taxon>
        <taxon>Agaricomycetidae</taxon>
        <taxon>Agaricales</taxon>
        <taxon>Marasmiineae</taxon>
        <taxon>Mycenaceae</taxon>
        <taxon>Mycena</taxon>
    </lineage>
</organism>
<keyword evidence="2" id="KW-1185">Reference proteome</keyword>
<name>A0AAD6V903_9AGAR</name>
<protein>
    <submittedName>
        <fullName evidence="1">Uncharacterized protein</fullName>
    </submittedName>
</protein>
<sequence>MKGSPVTCMTLCASGYGTCSNRLSNSDIPAALARHTRSPAKSSIGISPYPRGYTGFTRAGTGMGNVGYTRVTRGLSAGKPVPVLVGTGAQPPRVRVRVVAGIPAGLPVPMLSRQVVASISTGIIGDLDRLM</sequence>
<comment type="caution">
    <text evidence="1">The sequence shown here is derived from an EMBL/GenBank/DDBJ whole genome shotgun (WGS) entry which is preliminary data.</text>
</comment>
<evidence type="ECO:0000313" key="1">
    <source>
        <dbReference type="EMBL" id="KAJ7203164.1"/>
    </source>
</evidence>
<accession>A0AAD6V903</accession>
<evidence type="ECO:0000313" key="2">
    <source>
        <dbReference type="Proteomes" id="UP001219525"/>
    </source>
</evidence>
<proteinExistence type="predicted"/>
<reference evidence="1" key="1">
    <citation type="submission" date="2023-03" db="EMBL/GenBank/DDBJ databases">
        <title>Massive genome expansion in bonnet fungi (Mycena s.s.) driven by repeated elements and novel gene families across ecological guilds.</title>
        <authorList>
            <consortium name="Lawrence Berkeley National Laboratory"/>
            <person name="Harder C.B."/>
            <person name="Miyauchi S."/>
            <person name="Viragh M."/>
            <person name="Kuo A."/>
            <person name="Thoen E."/>
            <person name="Andreopoulos B."/>
            <person name="Lu D."/>
            <person name="Skrede I."/>
            <person name="Drula E."/>
            <person name="Henrissat B."/>
            <person name="Morin E."/>
            <person name="Kohler A."/>
            <person name="Barry K."/>
            <person name="LaButti K."/>
            <person name="Morin E."/>
            <person name="Salamov A."/>
            <person name="Lipzen A."/>
            <person name="Mereny Z."/>
            <person name="Hegedus B."/>
            <person name="Baldrian P."/>
            <person name="Stursova M."/>
            <person name="Weitz H."/>
            <person name="Taylor A."/>
            <person name="Grigoriev I.V."/>
            <person name="Nagy L.G."/>
            <person name="Martin F."/>
            <person name="Kauserud H."/>
        </authorList>
    </citation>
    <scope>NUCLEOTIDE SEQUENCE</scope>
    <source>
        <strain evidence="1">9144</strain>
    </source>
</reference>
<dbReference type="EMBL" id="JARJCW010000052">
    <property type="protein sequence ID" value="KAJ7203164.1"/>
    <property type="molecule type" value="Genomic_DNA"/>
</dbReference>